<dbReference type="AlphaFoldDB" id="A0A6A6V3Y3"/>
<feature type="region of interest" description="Disordered" evidence="8">
    <location>
        <begin position="483"/>
        <end position="512"/>
    </location>
</feature>
<keyword evidence="4" id="KW-0813">Transport</keyword>
<keyword evidence="7" id="KW-0472">Membrane</keyword>
<dbReference type="PANTHER" id="PTHR31658:SF0">
    <property type="entry name" value="CONSERVED OLIGOMERIC GOLGI COMPLEX SUBUNIT 1"/>
    <property type="match status" value="1"/>
</dbReference>
<keyword evidence="10" id="KW-1185">Reference proteome</keyword>
<evidence type="ECO:0000256" key="6">
    <source>
        <dbReference type="ARBA" id="ARBA00023034"/>
    </source>
</evidence>
<evidence type="ECO:0000256" key="4">
    <source>
        <dbReference type="ARBA" id="ARBA00022448"/>
    </source>
</evidence>
<organism evidence="9 10">
    <name type="scientific">Sporormia fimetaria CBS 119925</name>
    <dbReference type="NCBI Taxonomy" id="1340428"/>
    <lineage>
        <taxon>Eukaryota</taxon>
        <taxon>Fungi</taxon>
        <taxon>Dikarya</taxon>
        <taxon>Ascomycota</taxon>
        <taxon>Pezizomycotina</taxon>
        <taxon>Dothideomycetes</taxon>
        <taxon>Pleosporomycetidae</taxon>
        <taxon>Pleosporales</taxon>
        <taxon>Sporormiaceae</taxon>
        <taxon>Sporormia</taxon>
    </lineage>
</organism>
<name>A0A6A6V3Y3_9PLEO</name>
<gene>
    <name evidence="9" type="ORF">M011DRAFT_460809</name>
</gene>
<dbReference type="GO" id="GO:0017119">
    <property type="term" value="C:Golgi transport complex"/>
    <property type="evidence" value="ECO:0007669"/>
    <property type="project" value="InterPro"/>
</dbReference>
<reference evidence="9" key="1">
    <citation type="journal article" date="2020" name="Stud. Mycol.">
        <title>101 Dothideomycetes genomes: a test case for predicting lifestyles and emergence of pathogens.</title>
        <authorList>
            <person name="Haridas S."/>
            <person name="Albert R."/>
            <person name="Binder M."/>
            <person name="Bloem J."/>
            <person name="Labutti K."/>
            <person name="Salamov A."/>
            <person name="Andreopoulos B."/>
            <person name="Baker S."/>
            <person name="Barry K."/>
            <person name="Bills G."/>
            <person name="Bluhm B."/>
            <person name="Cannon C."/>
            <person name="Castanera R."/>
            <person name="Culley D."/>
            <person name="Daum C."/>
            <person name="Ezra D."/>
            <person name="Gonzalez J."/>
            <person name="Henrissat B."/>
            <person name="Kuo A."/>
            <person name="Liang C."/>
            <person name="Lipzen A."/>
            <person name="Lutzoni F."/>
            <person name="Magnuson J."/>
            <person name="Mondo S."/>
            <person name="Nolan M."/>
            <person name="Ohm R."/>
            <person name="Pangilinan J."/>
            <person name="Park H.-J."/>
            <person name="Ramirez L."/>
            <person name="Alfaro M."/>
            <person name="Sun H."/>
            <person name="Tritt A."/>
            <person name="Yoshinaga Y."/>
            <person name="Zwiers L.-H."/>
            <person name="Turgeon B."/>
            <person name="Goodwin S."/>
            <person name="Spatafora J."/>
            <person name="Crous P."/>
            <person name="Grigoriev I."/>
        </authorList>
    </citation>
    <scope>NUCLEOTIDE SEQUENCE</scope>
    <source>
        <strain evidence="9">CBS 119925</strain>
    </source>
</reference>
<dbReference type="GO" id="GO:0006891">
    <property type="term" value="P:intra-Golgi vesicle-mediated transport"/>
    <property type="evidence" value="ECO:0007669"/>
    <property type="project" value="InterPro"/>
</dbReference>
<evidence type="ECO:0000256" key="8">
    <source>
        <dbReference type="SAM" id="MobiDB-lite"/>
    </source>
</evidence>
<dbReference type="GO" id="GO:0000139">
    <property type="term" value="C:Golgi membrane"/>
    <property type="evidence" value="ECO:0007669"/>
    <property type="project" value="UniProtKB-SubCell"/>
</dbReference>
<accession>A0A6A6V3Y3</accession>
<dbReference type="PANTHER" id="PTHR31658">
    <property type="entry name" value="CONSERVED OLIGOMERIC GOLGI COMPLEX SUBUNIT 1"/>
    <property type="match status" value="1"/>
</dbReference>
<protein>
    <recommendedName>
        <fullName evidence="3">Conserved oligomeric Golgi complex subunit 1</fullName>
    </recommendedName>
</protein>
<keyword evidence="5" id="KW-0653">Protein transport</keyword>
<feature type="compositionally biased region" description="Basic and acidic residues" evidence="8">
    <location>
        <begin position="697"/>
        <end position="713"/>
    </location>
</feature>
<proteinExistence type="inferred from homology"/>
<evidence type="ECO:0000256" key="7">
    <source>
        <dbReference type="ARBA" id="ARBA00023136"/>
    </source>
</evidence>
<evidence type="ECO:0000313" key="10">
    <source>
        <dbReference type="Proteomes" id="UP000799440"/>
    </source>
</evidence>
<evidence type="ECO:0000256" key="2">
    <source>
        <dbReference type="ARBA" id="ARBA00006653"/>
    </source>
</evidence>
<dbReference type="Pfam" id="PF08700">
    <property type="entry name" value="VPS51_Exo84_N"/>
    <property type="match status" value="1"/>
</dbReference>
<evidence type="ECO:0000256" key="5">
    <source>
        <dbReference type="ARBA" id="ARBA00022927"/>
    </source>
</evidence>
<dbReference type="GO" id="GO:0015031">
    <property type="term" value="P:protein transport"/>
    <property type="evidence" value="ECO:0007669"/>
    <property type="project" value="UniProtKB-KW"/>
</dbReference>
<feature type="compositionally biased region" description="Acidic residues" evidence="8">
    <location>
        <begin position="484"/>
        <end position="500"/>
    </location>
</feature>
<dbReference type="Proteomes" id="UP000799440">
    <property type="component" value="Unassembled WGS sequence"/>
</dbReference>
<evidence type="ECO:0000256" key="3">
    <source>
        <dbReference type="ARBA" id="ARBA00020978"/>
    </source>
</evidence>
<evidence type="ECO:0000313" key="9">
    <source>
        <dbReference type="EMBL" id="KAF2744519.1"/>
    </source>
</evidence>
<dbReference type="EMBL" id="MU006588">
    <property type="protein sequence ID" value="KAF2744519.1"/>
    <property type="molecule type" value="Genomic_DNA"/>
</dbReference>
<dbReference type="InterPro" id="IPR033370">
    <property type="entry name" value="COG1"/>
</dbReference>
<feature type="region of interest" description="Disordered" evidence="8">
    <location>
        <begin position="690"/>
        <end position="713"/>
    </location>
</feature>
<comment type="subcellular location">
    <subcellularLocation>
        <location evidence="1">Golgi apparatus membrane</location>
        <topology evidence="1">Peripheral membrane protein</topology>
    </subcellularLocation>
</comment>
<sequence length="781" mass="87405">MAAEAPDPRTLTSWDDAFQYPIPVVQKLEQQLRSHAAENRERLRSLVGASYRDLLSTAETIIDMSEQMQHVESRLAHIGHNCNSRSLDRIARTIARSHANTISRGAEKYTFASQLAVLRNCPIVIARLLKSEGQYLLAAKVLVIARLLHKALSQGDAAKKPPIVDHLRDKLGSLRSKLLRRIDRRLARAAGDTDVLVETMCAYSLATSSTPTDVLRHFHHVRMEKILGSLQPGEGLKEHGVDALKLCLQTCQDTQAIFPRRLADALARLKTNPLVDNPDVRALYELSLDTHHRWIGEEARNYTPWPRHDELKRADAEKLLHQWSKQAVSAFLKGIKEVLHDTRDLKEVADLRRELVETWIVSGPRMAGVKSKSVLDELRDTMNEHLADIVSARSEALRAVIEVVPGVLKSWQDQQTPLSLLTATSSATELSNGAQVFKQRIVDTHHGRDGNVIRVVTAFDKWMDSVLEVQAIVKHMKETRWDDPLTDDLDVEDSDDDSAGEDTRQALLSGEDPRLLEEATQNALADALSTLKHDFEQISCDLSSDDEGDRTVTKAIFVLRVVREISDRVPRLRVPESATPPQSPFSAEALLPLHELVAGHVVRPVVAAYEKSLVAQWKSRSNSHILWEGQPPLPVQPAPSAFRVLQALAKSMAKCGSDLWVPEAVHVVKRMAADELEKVWDNCLRMPELSEEETAGGEEKAQEGSEEAKGDDSKIEQQMECLRQLAFDILYLHRFLSKDEESAVAGRLFEKAGLDEGMQVRLKKSTGDYARKTYLLFALLA</sequence>
<comment type="similarity">
    <text evidence="2">Belongs to the COG1 family.</text>
</comment>
<dbReference type="OrthoDB" id="46189at2759"/>
<keyword evidence="6" id="KW-0333">Golgi apparatus</keyword>
<evidence type="ECO:0000256" key="1">
    <source>
        <dbReference type="ARBA" id="ARBA00004395"/>
    </source>
</evidence>